<evidence type="ECO:0008006" key="4">
    <source>
        <dbReference type="Google" id="ProtNLM"/>
    </source>
</evidence>
<feature type="compositionally biased region" description="Pro residues" evidence="1">
    <location>
        <begin position="147"/>
        <end position="156"/>
    </location>
</feature>
<accession>A0ABR4N506</accession>
<evidence type="ECO:0000313" key="3">
    <source>
        <dbReference type="Proteomes" id="UP001527925"/>
    </source>
</evidence>
<protein>
    <recommendedName>
        <fullName evidence="4">Collagen triple helix repeat protein</fullName>
    </recommendedName>
</protein>
<reference evidence="2 3" key="1">
    <citation type="submission" date="2023-09" db="EMBL/GenBank/DDBJ databases">
        <title>Pangenome analysis of Batrachochytrium dendrobatidis and related Chytrids.</title>
        <authorList>
            <person name="Yacoub M.N."/>
            <person name="Stajich J.E."/>
            <person name="James T.Y."/>
        </authorList>
    </citation>
    <scope>NUCLEOTIDE SEQUENCE [LARGE SCALE GENOMIC DNA]</scope>
    <source>
        <strain evidence="2 3">JEL0888</strain>
    </source>
</reference>
<comment type="caution">
    <text evidence="2">The sequence shown here is derived from an EMBL/GenBank/DDBJ whole genome shotgun (WGS) entry which is preliminary data.</text>
</comment>
<sequence>MIIDDDEAGDMSLAVLPEMSGRLELRGAGHLRMHKRMSSHARLQVRPAADSDSDDDCATGRLRDGGAERDIARATVGRRDAAAAGQRGAARGSVGRHKTQREPAGGSPGLVPLDAIGRGRRTSCDSLLSDGTAASPTLAGSHDGDAPGPPGPPGPPGLAGAPGLAGPPGPCAADGAADAAAASPTTSRLSLSTACPSLTSLDAPPRAVDRSAAGPDGDAAAGHARPRGYTAVPAPPAGLAPAEQIHAARLLTCLHVLSCDAELARSGVHHLIVEAQILLRCDVDDRAWLGSVVRVGLGLADAALGQRDTAKRARCVGELAAFLHTMSVLCVQDTAKAKAVFGVLWHPQR</sequence>
<keyword evidence="3" id="KW-1185">Reference proteome</keyword>
<evidence type="ECO:0000256" key="1">
    <source>
        <dbReference type="SAM" id="MobiDB-lite"/>
    </source>
</evidence>
<feature type="compositionally biased region" description="Basic and acidic residues" evidence="1">
    <location>
        <begin position="61"/>
        <end position="81"/>
    </location>
</feature>
<evidence type="ECO:0000313" key="2">
    <source>
        <dbReference type="EMBL" id="KAL2914598.1"/>
    </source>
</evidence>
<feature type="compositionally biased region" description="Low complexity" evidence="1">
    <location>
        <begin position="82"/>
        <end position="93"/>
    </location>
</feature>
<feature type="region of interest" description="Disordered" evidence="1">
    <location>
        <begin position="35"/>
        <end position="177"/>
    </location>
</feature>
<proteinExistence type="predicted"/>
<dbReference type="Proteomes" id="UP001527925">
    <property type="component" value="Unassembled WGS sequence"/>
</dbReference>
<dbReference type="Gene3D" id="1.20.5.320">
    <property type="entry name" value="6-Phosphogluconate Dehydrogenase, domain 3"/>
    <property type="match status" value="1"/>
</dbReference>
<name>A0ABR4N506_9FUNG</name>
<feature type="region of interest" description="Disordered" evidence="1">
    <location>
        <begin position="200"/>
        <end position="232"/>
    </location>
</feature>
<dbReference type="EMBL" id="JADGIZ020000032">
    <property type="protein sequence ID" value="KAL2914598.1"/>
    <property type="molecule type" value="Genomic_DNA"/>
</dbReference>
<organism evidence="2 3">
    <name type="scientific">Polyrhizophydium stewartii</name>
    <dbReference type="NCBI Taxonomy" id="2732419"/>
    <lineage>
        <taxon>Eukaryota</taxon>
        <taxon>Fungi</taxon>
        <taxon>Fungi incertae sedis</taxon>
        <taxon>Chytridiomycota</taxon>
        <taxon>Chytridiomycota incertae sedis</taxon>
        <taxon>Chytridiomycetes</taxon>
        <taxon>Rhizophydiales</taxon>
        <taxon>Rhizophydiales incertae sedis</taxon>
        <taxon>Polyrhizophydium</taxon>
    </lineage>
</organism>
<feature type="compositionally biased region" description="Low complexity" evidence="1">
    <location>
        <begin position="212"/>
        <end position="232"/>
    </location>
</feature>
<gene>
    <name evidence="2" type="ORF">HK105_205949</name>
</gene>